<dbReference type="RefSeq" id="WP_096054506.1">
    <property type="nucleotide sequence ID" value="NZ_CP023344.1"/>
</dbReference>
<dbReference type="InterPro" id="IPR009056">
    <property type="entry name" value="Cyt_c-like_dom"/>
</dbReference>
<evidence type="ECO:0000313" key="8">
    <source>
        <dbReference type="Proteomes" id="UP000217265"/>
    </source>
</evidence>
<dbReference type="InterPro" id="IPR003468">
    <property type="entry name" value="Cyt_c_oxidase_monohaem-su/FixO"/>
</dbReference>
<accession>A0A290QEU3</accession>
<dbReference type="EMBL" id="CP023344">
    <property type="protein sequence ID" value="ATC62871.1"/>
    <property type="molecule type" value="Genomic_DNA"/>
</dbReference>
<dbReference type="Proteomes" id="UP000217265">
    <property type="component" value="Chromosome"/>
</dbReference>
<dbReference type="GO" id="GO:0046872">
    <property type="term" value="F:metal ion binding"/>
    <property type="evidence" value="ECO:0007669"/>
    <property type="project" value="UniProtKB-KW"/>
</dbReference>
<protein>
    <submittedName>
        <fullName evidence="7">Cytochrome-c oxidase</fullName>
    </submittedName>
</protein>
<name>A0A290QEU3_9BACT</name>
<dbReference type="Gene3D" id="1.10.760.10">
    <property type="entry name" value="Cytochrome c-like domain"/>
    <property type="match status" value="1"/>
</dbReference>
<dbReference type="SUPFAM" id="SSF46626">
    <property type="entry name" value="Cytochrome c"/>
    <property type="match status" value="1"/>
</dbReference>
<evidence type="ECO:0000259" key="6">
    <source>
        <dbReference type="PROSITE" id="PS51007"/>
    </source>
</evidence>
<dbReference type="PROSITE" id="PS51007">
    <property type="entry name" value="CYTC"/>
    <property type="match status" value="1"/>
</dbReference>
<dbReference type="KEGG" id="vbh:CMV30_02220"/>
<dbReference type="OrthoDB" id="9811395at2"/>
<evidence type="ECO:0000256" key="3">
    <source>
        <dbReference type="ARBA" id="ARBA00023004"/>
    </source>
</evidence>
<keyword evidence="3 4" id="KW-0408">Iron</keyword>
<dbReference type="Pfam" id="PF02433">
    <property type="entry name" value="FixO"/>
    <property type="match status" value="1"/>
</dbReference>
<evidence type="ECO:0000256" key="1">
    <source>
        <dbReference type="ARBA" id="ARBA00022617"/>
    </source>
</evidence>
<dbReference type="InterPro" id="IPR036909">
    <property type="entry name" value="Cyt_c-like_dom_sf"/>
</dbReference>
<feature type="region of interest" description="Disordered" evidence="5">
    <location>
        <begin position="214"/>
        <end position="234"/>
    </location>
</feature>
<dbReference type="GO" id="GO:0020037">
    <property type="term" value="F:heme binding"/>
    <property type="evidence" value="ECO:0007669"/>
    <property type="project" value="InterPro"/>
</dbReference>
<reference evidence="7 8" key="1">
    <citation type="submission" date="2017-09" db="EMBL/GenBank/DDBJ databases">
        <title>Complete genome sequence of Verrucomicrobial strain HZ-65, isolated from freshwater.</title>
        <authorList>
            <person name="Choi A."/>
        </authorList>
    </citation>
    <scope>NUCLEOTIDE SEQUENCE [LARGE SCALE GENOMIC DNA]</scope>
    <source>
        <strain evidence="7 8">HZ-65</strain>
    </source>
</reference>
<keyword evidence="1 4" id="KW-0349">Heme</keyword>
<organism evidence="7 8">
    <name type="scientific">Nibricoccus aquaticus</name>
    <dbReference type="NCBI Taxonomy" id="2576891"/>
    <lineage>
        <taxon>Bacteria</taxon>
        <taxon>Pseudomonadati</taxon>
        <taxon>Verrucomicrobiota</taxon>
        <taxon>Opitutia</taxon>
        <taxon>Opitutales</taxon>
        <taxon>Opitutaceae</taxon>
        <taxon>Nibricoccus</taxon>
    </lineage>
</organism>
<keyword evidence="8" id="KW-1185">Reference proteome</keyword>
<feature type="domain" description="Cytochrome c" evidence="6">
    <location>
        <begin position="51"/>
        <end position="199"/>
    </location>
</feature>
<evidence type="ECO:0000256" key="5">
    <source>
        <dbReference type="SAM" id="MobiDB-lite"/>
    </source>
</evidence>
<gene>
    <name evidence="7" type="ORF">CMV30_02220</name>
</gene>
<evidence type="ECO:0000256" key="4">
    <source>
        <dbReference type="PROSITE-ProRule" id="PRU00433"/>
    </source>
</evidence>
<evidence type="ECO:0000256" key="2">
    <source>
        <dbReference type="ARBA" id="ARBA00022723"/>
    </source>
</evidence>
<keyword evidence="2 4" id="KW-0479">Metal-binding</keyword>
<sequence length="234" mass="26240">MNRAPLIFLGIFFALAFSWTGIVLTNQIAYGKLEPVFDEGENKSFPEALPGLAAQGKLVYQDLGCIYCHTQQVRRPGYGGDIDRGWGERQSVARDYIRERRVLLGTMRTGPDLRNIGARQAGDAGREWHIRHMYDPEITSKDSIMPKYKFLFETRKIVGEPSTKAVQRLLPASAQPAAGYEIVLTDRGNALIEYLLSLKDSYTYPEEATRVYVEPKKEQKAGASSEAAKPEAHK</sequence>
<dbReference type="AlphaFoldDB" id="A0A290QEU3"/>
<evidence type="ECO:0000313" key="7">
    <source>
        <dbReference type="EMBL" id="ATC62871.1"/>
    </source>
</evidence>
<proteinExistence type="predicted"/>
<dbReference type="GO" id="GO:0009055">
    <property type="term" value="F:electron transfer activity"/>
    <property type="evidence" value="ECO:0007669"/>
    <property type="project" value="InterPro"/>
</dbReference>